<dbReference type="GO" id="GO:0005930">
    <property type="term" value="C:axoneme"/>
    <property type="evidence" value="ECO:0007669"/>
    <property type="project" value="UniProtKB-SubCell"/>
</dbReference>
<reference evidence="3" key="1">
    <citation type="submission" date="2020-12" db="EMBL/GenBank/DDBJ databases">
        <authorList>
            <person name="Iha C."/>
        </authorList>
    </citation>
    <scope>NUCLEOTIDE SEQUENCE</scope>
</reference>
<accession>A0A8S1J6Q5</accession>
<evidence type="ECO:0000256" key="1">
    <source>
        <dbReference type="ARBA" id="ARBA00004430"/>
    </source>
</evidence>
<dbReference type="InterPro" id="IPR001611">
    <property type="entry name" value="Leu-rich_rpt"/>
</dbReference>
<evidence type="ECO:0000256" key="2">
    <source>
        <dbReference type="SAM" id="MobiDB-lite"/>
    </source>
</evidence>
<dbReference type="OrthoDB" id="544129at2759"/>
<gene>
    <name evidence="3" type="ORF">OSTQU699_LOCUS7117</name>
</gene>
<comment type="caution">
    <text evidence="3">The sequence shown here is derived from an EMBL/GenBank/DDBJ whole genome shotgun (WGS) entry which is preliminary data.</text>
</comment>
<feature type="region of interest" description="Disordered" evidence="2">
    <location>
        <begin position="1"/>
        <end position="37"/>
    </location>
</feature>
<keyword evidence="4" id="KW-1185">Reference proteome</keyword>
<organism evidence="3 4">
    <name type="scientific">Ostreobium quekettii</name>
    <dbReference type="NCBI Taxonomy" id="121088"/>
    <lineage>
        <taxon>Eukaryota</taxon>
        <taxon>Viridiplantae</taxon>
        <taxon>Chlorophyta</taxon>
        <taxon>core chlorophytes</taxon>
        <taxon>Ulvophyceae</taxon>
        <taxon>TCBD clade</taxon>
        <taxon>Bryopsidales</taxon>
        <taxon>Ostreobineae</taxon>
        <taxon>Ostreobiaceae</taxon>
        <taxon>Ostreobium</taxon>
    </lineage>
</organism>
<dbReference type="Proteomes" id="UP000708148">
    <property type="component" value="Unassembled WGS sequence"/>
</dbReference>
<comment type="subcellular location">
    <subcellularLocation>
        <location evidence="1">Cytoplasm</location>
        <location evidence="1">Cytoskeleton</location>
        <location evidence="1">Cilium axoneme</location>
    </subcellularLocation>
</comment>
<dbReference type="GO" id="GO:0019005">
    <property type="term" value="C:SCF ubiquitin ligase complex"/>
    <property type="evidence" value="ECO:0007669"/>
    <property type="project" value="TreeGrafter"/>
</dbReference>
<dbReference type="AlphaFoldDB" id="A0A8S1J6Q5"/>
<dbReference type="InterPro" id="IPR032675">
    <property type="entry name" value="LRR_dom_sf"/>
</dbReference>
<sequence length="546" mass="59019">MGLERLGPLNACSEKKQLSREGQHRGGAGTGEDDGQDLSEWGHVLPKVLDSVLQALADHEAVIFLPSARLVNRNWHQWATHAVKVLDLKVTEPYAKMDRFARQACTLRKGERIENVIKSCPALESLILEGAEDTHLPMLQRFSQLRQLKLLNGTCSGVTNGGMTHVAAMTGLVGLELQLASNLTAQGVRALVTLTCLLSLNLSWCYALTDECVATLCQLPTLTDLKLNGCDKISDLGIAHLSEMPRLMRLALLREQHRDGPFSNKGAMTLGTMTVLVALNIKSCSGVNDAGVAHFQSLTNLIELHLPQDVSDRGLAVLSSLTAIGHLSLWRCGAITNEGLILLQQFSKLAKLEIVSCRGISNWGMGMVGRLTYLKDLTLEGLPINDDGIDELSALTGLKKLSLASTRELRSNGTRRLSGLSALEILDLSGCKGMSDVGVWWLSSLVGLKELHLNGCPQVTNHCVKGLLAMPLLTKLDLAMCTKLTDEGMVMIARLTSLADLDLGGCFKITNAGVGHLARLRFLSHVNVVGCPLVSLGSGALLRRWQ</sequence>
<dbReference type="SMART" id="SM00367">
    <property type="entry name" value="LRR_CC"/>
    <property type="match status" value="7"/>
</dbReference>
<evidence type="ECO:0000313" key="4">
    <source>
        <dbReference type="Proteomes" id="UP000708148"/>
    </source>
</evidence>
<dbReference type="GO" id="GO:0031146">
    <property type="term" value="P:SCF-dependent proteasomal ubiquitin-dependent protein catabolic process"/>
    <property type="evidence" value="ECO:0007669"/>
    <property type="project" value="TreeGrafter"/>
</dbReference>
<dbReference type="InterPro" id="IPR006553">
    <property type="entry name" value="Leu-rich_rpt_Cys-con_subtyp"/>
</dbReference>
<dbReference type="SUPFAM" id="SSF52047">
    <property type="entry name" value="RNI-like"/>
    <property type="match status" value="2"/>
</dbReference>
<protein>
    <submittedName>
        <fullName evidence="3">Uncharacterized protein</fullName>
    </submittedName>
</protein>
<proteinExistence type="predicted"/>
<dbReference type="Pfam" id="PF13516">
    <property type="entry name" value="LRR_6"/>
    <property type="match status" value="2"/>
</dbReference>
<dbReference type="EMBL" id="CAJHUC010001628">
    <property type="protein sequence ID" value="CAD7701760.1"/>
    <property type="molecule type" value="Genomic_DNA"/>
</dbReference>
<feature type="compositionally biased region" description="Basic and acidic residues" evidence="2">
    <location>
        <begin position="13"/>
        <end position="24"/>
    </location>
</feature>
<dbReference type="PANTHER" id="PTHR13318:SF190">
    <property type="entry name" value="PARTNER OF PAIRED, ISOFORM B"/>
    <property type="match status" value="1"/>
</dbReference>
<dbReference type="PANTHER" id="PTHR13318">
    <property type="entry name" value="PARTNER OF PAIRED, ISOFORM B-RELATED"/>
    <property type="match status" value="1"/>
</dbReference>
<dbReference type="Gene3D" id="3.80.10.10">
    <property type="entry name" value="Ribonuclease Inhibitor"/>
    <property type="match status" value="4"/>
</dbReference>
<evidence type="ECO:0000313" key="3">
    <source>
        <dbReference type="EMBL" id="CAD7701760.1"/>
    </source>
</evidence>
<name>A0A8S1J6Q5_9CHLO</name>